<dbReference type="KEGG" id="pnp:IJ22_49370"/>
<dbReference type="InterPro" id="IPR010559">
    <property type="entry name" value="Sig_transdc_His_kin_internal"/>
</dbReference>
<keyword evidence="3" id="KW-0597">Phosphoprotein</keyword>
<dbReference type="GO" id="GO:0005886">
    <property type="term" value="C:plasma membrane"/>
    <property type="evidence" value="ECO:0007669"/>
    <property type="project" value="UniProtKB-SubCell"/>
</dbReference>
<sequence length="582" mass="67388">MNIKMNTFGKVITLVFSLLIPIILLYGYSHQVSMNVVRETVEDGNRNRLSFFMSQMELMIEQFTKYSVIASRDYSIKEYLEGRSTGKPLDQVQRKMRIVEMLNMQIATSGWNNQIILHLSDSKEVISTDYSVEYNQDYIDQTELKKWLHRDTVVFGAKQMFFSRMRESDNPNLLIEVRFTDDNLKNMLNQLKQGGRSEPFFYLAGKEPILNRTADHTLVSSAVEQLDRLKLGKSGNLTISLNEQQYIVNYIRSESLGWYLVDLVPLESIYSPITVSRNLFYTSVGLLMVLSILMTLLLYRNVQRPIQLLLRGVQRIKDGQYSVRLQKQPNNEFDFLFNSFNQMAEQIQELIEKVYKETLRSREATLKQLQSQINPHFLYNCLFYIKNMASLGEKEAVVAMSLNLGEYYRYTTRLENPMTTIREEMKLIQNYLEIQTMRMQRLGYEIAIPEDMMELEIPRLLIQPIVENAVIHGVENQLEFGIIHIKGERSNGTNRIIVDDNGGGMSKEAMTELQTKINVPMDEQTGCGLWNIHQRLIHMYEGKSGLFFSPSPLNGLRVEVIWETAGGSKKGEDGDVPITDRR</sequence>
<evidence type="ECO:0000259" key="13">
    <source>
        <dbReference type="PROSITE" id="PS50885"/>
    </source>
</evidence>
<keyword evidence="6" id="KW-0547">Nucleotide-binding</keyword>
<feature type="transmembrane region" description="Helical" evidence="12">
    <location>
        <begin position="7"/>
        <end position="28"/>
    </location>
</feature>
<evidence type="ECO:0000256" key="12">
    <source>
        <dbReference type="SAM" id="Phobius"/>
    </source>
</evidence>
<evidence type="ECO:0000256" key="5">
    <source>
        <dbReference type="ARBA" id="ARBA00022692"/>
    </source>
</evidence>
<dbReference type="GO" id="GO:0005524">
    <property type="term" value="F:ATP binding"/>
    <property type="evidence" value="ECO:0007669"/>
    <property type="project" value="UniProtKB-KW"/>
</dbReference>
<evidence type="ECO:0000256" key="11">
    <source>
        <dbReference type="ARBA" id="ARBA00023136"/>
    </source>
</evidence>
<keyword evidence="5 12" id="KW-0812">Transmembrane</keyword>
<dbReference type="Pfam" id="PF06580">
    <property type="entry name" value="His_kinase"/>
    <property type="match status" value="1"/>
</dbReference>
<keyword evidence="10" id="KW-0902">Two-component regulatory system</keyword>
<dbReference type="InterPro" id="IPR036890">
    <property type="entry name" value="HATPase_C_sf"/>
</dbReference>
<dbReference type="OrthoDB" id="2521939at2"/>
<dbReference type="PANTHER" id="PTHR34220">
    <property type="entry name" value="SENSOR HISTIDINE KINASE YPDA"/>
    <property type="match status" value="1"/>
</dbReference>
<dbReference type="Gene3D" id="6.10.340.10">
    <property type="match status" value="1"/>
</dbReference>
<dbReference type="PROSITE" id="PS50885">
    <property type="entry name" value="HAMP"/>
    <property type="match status" value="1"/>
</dbReference>
<dbReference type="SUPFAM" id="SSF158472">
    <property type="entry name" value="HAMP domain-like"/>
    <property type="match status" value="1"/>
</dbReference>
<dbReference type="STRING" id="162209.IJ22_49370"/>
<keyword evidence="8" id="KW-0067">ATP-binding</keyword>
<reference evidence="14 15" key="2">
    <citation type="journal article" date="2016" name="Genome Announc.">
        <title>Complete Genome Sequences of Two Interactive Moderate Thermophiles, Paenibacillus napthalenovorans 32O-Y and Paenibacillus sp. 32O-W.</title>
        <authorList>
            <person name="Butler R.R.III."/>
            <person name="Wang J."/>
            <person name="Stark B.C."/>
            <person name="Pombert J.F."/>
        </authorList>
    </citation>
    <scope>NUCLEOTIDE SEQUENCE [LARGE SCALE GENOMIC DNA]</scope>
    <source>
        <strain evidence="14 15">32O-Y</strain>
    </source>
</reference>
<dbReference type="PANTHER" id="PTHR34220:SF11">
    <property type="entry name" value="SENSOR PROTEIN KINASE HPTS"/>
    <property type="match status" value="1"/>
</dbReference>
<keyword evidence="15" id="KW-1185">Reference proteome</keyword>
<comment type="subcellular location">
    <subcellularLocation>
        <location evidence="1">Cell membrane</location>
        <topology evidence="1">Multi-pass membrane protein</topology>
    </subcellularLocation>
</comment>
<evidence type="ECO:0000256" key="1">
    <source>
        <dbReference type="ARBA" id="ARBA00004651"/>
    </source>
</evidence>
<evidence type="ECO:0000256" key="4">
    <source>
        <dbReference type="ARBA" id="ARBA00022679"/>
    </source>
</evidence>
<evidence type="ECO:0000256" key="2">
    <source>
        <dbReference type="ARBA" id="ARBA00022475"/>
    </source>
</evidence>
<accession>A0A0U2N268</accession>
<evidence type="ECO:0000313" key="14">
    <source>
        <dbReference type="EMBL" id="ALS25199.1"/>
    </source>
</evidence>
<keyword evidence="4" id="KW-0808">Transferase</keyword>
<dbReference type="GO" id="GO:0000155">
    <property type="term" value="F:phosphorelay sensor kinase activity"/>
    <property type="evidence" value="ECO:0007669"/>
    <property type="project" value="InterPro"/>
</dbReference>
<evidence type="ECO:0000256" key="3">
    <source>
        <dbReference type="ARBA" id="ARBA00022553"/>
    </source>
</evidence>
<dbReference type="InterPro" id="IPR003660">
    <property type="entry name" value="HAMP_dom"/>
</dbReference>
<evidence type="ECO:0000256" key="6">
    <source>
        <dbReference type="ARBA" id="ARBA00022741"/>
    </source>
</evidence>
<proteinExistence type="predicted"/>
<evidence type="ECO:0000256" key="9">
    <source>
        <dbReference type="ARBA" id="ARBA00022989"/>
    </source>
</evidence>
<keyword evidence="7 14" id="KW-0418">Kinase</keyword>
<protein>
    <submittedName>
        <fullName evidence="14">Histidine kinase</fullName>
    </submittedName>
</protein>
<dbReference type="Pfam" id="PF00672">
    <property type="entry name" value="HAMP"/>
    <property type="match status" value="1"/>
</dbReference>
<keyword evidence="2" id="KW-1003">Cell membrane</keyword>
<dbReference type="Gene3D" id="3.30.565.10">
    <property type="entry name" value="Histidine kinase-like ATPase, C-terminal domain"/>
    <property type="match status" value="1"/>
</dbReference>
<keyword evidence="11 12" id="KW-0472">Membrane</keyword>
<gene>
    <name evidence="14" type="ORF">IJ22_49370</name>
</gene>
<evidence type="ECO:0000313" key="15">
    <source>
        <dbReference type="Proteomes" id="UP000061660"/>
    </source>
</evidence>
<dbReference type="AlphaFoldDB" id="A0A0U2N268"/>
<reference evidence="15" key="1">
    <citation type="submission" date="2015-12" db="EMBL/GenBank/DDBJ databases">
        <title>Complete genome sequences of two moderately thermophilic Paenibacillus species.</title>
        <authorList>
            <person name="Butler R.III."/>
            <person name="Wang J."/>
            <person name="Stark B.C."/>
            <person name="Pombert J.-F."/>
        </authorList>
    </citation>
    <scope>NUCLEOTIDE SEQUENCE [LARGE SCALE GENOMIC DNA]</scope>
    <source>
        <strain evidence="15">32O-Y</strain>
    </source>
</reference>
<dbReference type="Proteomes" id="UP000061660">
    <property type="component" value="Chromosome"/>
</dbReference>
<dbReference type="SMART" id="SM00304">
    <property type="entry name" value="HAMP"/>
    <property type="match status" value="1"/>
</dbReference>
<keyword evidence="9 12" id="KW-1133">Transmembrane helix</keyword>
<name>A0A0U2N268_9BACL</name>
<dbReference type="PATRIC" id="fig|162209.4.peg.5215"/>
<feature type="domain" description="HAMP" evidence="13">
    <location>
        <begin position="300"/>
        <end position="352"/>
    </location>
</feature>
<dbReference type="SUPFAM" id="SSF55874">
    <property type="entry name" value="ATPase domain of HSP90 chaperone/DNA topoisomerase II/histidine kinase"/>
    <property type="match status" value="1"/>
</dbReference>
<dbReference type="EMBL" id="CP013652">
    <property type="protein sequence ID" value="ALS25199.1"/>
    <property type="molecule type" value="Genomic_DNA"/>
</dbReference>
<dbReference type="CDD" id="cd06225">
    <property type="entry name" value="HAMP"/>
    <property type="match status" value="1"/>
</dbReference>
<organism evidence="14 15">
    <name type="scientific">Paenibacillus naphthalenovorans</name>
    <dbReference type="NCBI Taxonomy" id="162209"/>
    <lineage>
        <taxon>Bacteria</taxon>
        <taxon>Bacillati</taxon>
        <taxon>Bacillota</taxon>
        <taxon>Bacilli</taxon>
        <taxon>Bacillales</taxon>
        <taxon>Paenibacillaceae</taxon>
        <taxon>Paenibacillus</taxon>
    </lineage>
</organism>
<evidence type="ECO:0000256" key="10">
    <source>
        <dbReference type="ARBA" id="ARBA00023012"/>
    </source>
</evidence>
<evidence type="ECO:0000256" key="7">
    <source>
        <dbReference type="ARBA" id="ARBA00022777"/>
    </source>
</evidence>
<evidence type="ECO:0000256" key="8">
    <source>
        <dbReference type="ARBA" id="ARBA00022840"/>
    </source>
</evidence>
<dbReference type="InterPro" id="IPR050640">
    <property type="entry name" value="Bact_2-comp_sensor_kinase"/>
</dbReference>
<dbReference type="RefSeq" id="WP_062410615.1">
    <property type="nucleotide sequence ID" value="NZ_CP013652.1"/>
</dbReference>